<dbReference type="InterPro" id="IPR004276">
    <property type="entry name" value="GlycoTrans_28_N"/>
</dbReference>
<comment type="pathway">
    <text evidence="10">Cell wall biogenesis; peptidoglycan biosynthesis.</text>
</comment>
<feature type="binding site" evidence="10">
    <location>
        <position position="293"/>
    </location>
    <ligand>
        <name>UDP-N-acetyl-alpha-D-glucosamine</name>
        <dbReference type="ChEBI" id="CHEBI:57705"/>
    </ligand>
</feature>
<dbReference type="GO" id="GO:0071555">
    <property type="term" value="P:cell wall organization"/>
    <property type="evidence" value="ECO:0007669"/>
    <property type="project" value="UniProtKB-KW"/>
</dbReference>
<comment type="subcellular location">
    <subcellularLocation>
        <location evidence="10">Cell membrane</location>
        <topology evidence="10">Peripheral membrane protein</topology>
        <orientation evidence="10">Cytoplasmic side</orientation>
    </subcellularLocation>
</comment>
<sequence>MGARIAIMAGGTGGHVFPALAVAEQLRQLGLEPFWIGTRAGLEARLVPAHGLEIEWLTIEGLRGKGVKTVLRAPLRLTQALHEAAQILNRRDPAVVLGMGGFVAGPGGVVARLQGRPLVIHEQNRIPGLTNRWLAPWATQVFQAFADSFPAKRGAITVGNPVRASLTALLPPAGRWAERLATNAAVRLLVLGGSRGALALNTHIPRMLTELPELIRPQVWHQTGELTFDAARAAYAQAGVTARLVPFIDDMAEAYDWADVVICRAGALTISELAAVGLPAILIPFPHAVDDHQTSNAAVLTEVGAAYCVQERALAPQTLAARLAALLTDPCKRLEMATAARQLACPDAALRIAASCQALAN</sequence>
<keyword evidence="7 10" id="KW-0472">Membrane</keyword>
<organism evidence="13 14">
    <name type="scientific">Thiospirillum jenense</name>
    <dbReference type="NCBI Taxonomy" id="1653858"/>
    <lineage>
        <taxon>Bacteria</taxon>
        <taxon>Pseudomonadati</taxon>
        <taxon>Pseudomonadota</taxon>
        <taxon>Gammaproteobacteria</taxon>
        <taxon>Chromatiales</taxon>
        <taxon>Chromatiaceae</taxon>
        <taxon>Thiospirillum</taxon>
    </lineage>
</organism>
<keyword evidence="8 10" id="KW-0131">Cell cycle</keyword>
<proteinExistence type="inferred from homology"/>
<evidence type="ECO:0000256" key="4">
    <source>
        <dbReference type="ARBA" id="ARBA00022679"/>
    </source>
</evidence>
<evidence type="ECO:0000256" key="5">
    <source>
        <dbReference type="ARBA" id="ARBA00022960"/>
    </source>
</evidence>
<keyword evidence="1 10" id="KW-1003">Cell membrane</keyword>
<dbReference type="Pfam" id="PF03033">
    <property type="entry name" value="Glyco_transf_28"/>
    <property type="match status" value="1"/>
</dbReference>
<dbReference type="Gene3D" id="3.40.50.2000">
    <property type="entry name" value="Glycogen Phosphorylase B"/>
    <property type="match status" value="2"/>
</dbReference>
<keyword evidence="9 10" id="KW-0961">Cell wall biogenesis/degradation</keyword>
<evidence type="ECO:0000313" key="14">
    <source>
        <dbReference type="Proteomes" id="UP000548632"/>
    </source>
</evidence>
<evidence type="ECO:0000259" key="11">
    <source>
        <dbReference type="Pfam" id="PF03033"/>
    </source>
</evidence>
<evidence type="ECO:0000256" key="10">
    <source>
        <dbReference type="HAMAP-Rule" id="MF_00033"/>
    </source>
</evidence>
<evidence type="ECO:0000256" key="1">
    <source>
        <dbReference type="ARBA" id="ARBA00022475"/>
    </source>
</evidence>
<evidence type="ECO:0000256" key="3">
    <source>
        <dbReference type="ARBA" id="ARBA00022676"/>
    </source>
</evidence>
<protein>
    <recommendedName>
        <fullName evidence="10">UDP-N-acetylglucosamine--N-acetylmuramyl-(pentapeptide) pyrophosphoryl-undecaprenol N-acetylglucosamine transferase</fullName>
        <ecNumber evidence="10">2.4.1.227</ecNumber>
    </recommendedName>
    <alternativeName>
        <fullName evidence="10">Undecaprenyl-PP-MurNAc-pentapeptide-UDPGlcNAc GlcNAc transferase</fullName>
    </alternativeName>
</protein>
<dbReference type="GO" id="GO:0051301">
    <property type="term" value="P:cell division"/>
    <property type="evidence" value="ECO:0007669"/>
    <property type="project" value="UniProtKB-KW"/>
</dbReference>
<reference evidence="13 14" key="1">
    <citation type="journal article" date="2020" name="Arch. Microbiol.">
        <title>The genome sequence of the giant phototrophic gammaproteobacterium Thiospirillum jenense gives insight into its physiological properties and phylogenetic relationships.</title>
        <authorList>
            <person name="Imhoff J.F."/>
            <person name="Meyer T.E."/>
            <person name="Kyndt J.A."/>
        </authorList>
    </citation>
    <scope>NUCLEOTIDE SEQUENCE [LARGE SCALE GENOMIC DNA]</scope>
    <source>
        <strain evidence="13 14">DSM 216</strain>
    </source>
</reference>
<dbReference type="GO" id="GO:0009252">
    <property type="term" value="P:peptidoglycan biosynthetic process"/>
    <property type="evidence" value="ECO:0007669"/>
    <property type="project" value="UniProtKB-UniRule"/>
</dbReference>
<dbReference type="AlphaFoldDB" id="A0A839HAT0"/>
<feature type="binding site" evidence="10">
    <location>
        <position position="163"/>
    </location>
    <ligand>
        <name>UDP-N-acetyl-alpha-D-glucosamine</name>
        <dbReference type="ChEBI" id="CHEBI:57705"/>
    </ligand>
</feature>
<dbReference type="PANTHER" id="PTHR21015:SF22">
    <property type="entry name" value="GLYCOSYLTRANSFERASE"/>
    <property type="match status" value="1"/>
</dbReference>
<evidence type="ECO:0000256" key="9">
    <source>
        <dbReference type="ARBA" id="ARBA00023316"/>
    </source>
</evidence>
<feature type="binding site" evidence="10">
    <location>
        <begin position="12"/>
        <end position="14"/>
    </location>
    <ligand>
        <name>UDP-N-acetyl-alpha-D-glucosamine</name>
        <dbReference type="ChEBI" id="CHEBI:57705"/>
    </ligand>
</feature>
<gene>
    <name evidence="10 13" type="primary">murG</name>
    <name evidence="13" type="ORF">HUK38_07955</name>
</gene>
<dbReference type="EC" id="2.4.1.227" evidence="10"/>
<evidence type="ECO:0000256" key="8">
    <source>
        <dbReference type="ARBA" id="ARBA00023306"/>
    </source>
</evidence>
<comment type="caution">
    <text evidence="10">Lacks conserved residue(s) required for the propagation of feature annotation.</text>
</comment>
<accession>A0A839HAT0</accession>
<feature type="domain" description="Glycosyltransferase family 28 N-terminal" evidence="11">
    <location>
        <begin position="5"/>
        <end position="142"/>
    </location>
</feature>
<dbReference type="HAMAP" id="MF_00033">
    <property type="entry name" value="MurG"/>
    <property type="match status" value="1"/>
</dbReference>
<dbReference type="NCBIfam" id="TIGR01133">
    <property type="entry name" value="murG"/>
    <property type="match status" value="1"/>
</dbReference>
<dbReference type="GO" id="GO:0005975">
    <property type="term" value="P:carbohydrate metabolic process"/>
    <property type="evidence" value="ECO:0007669"/>
    <property type="project" value="InterPro"/>
</dbReference>
<dbReference type="EMBL" id="JABVCQ010000014">
    <property type="protein sequence ID" value="MBB1126163.1"/>
    <property type="molecule type" value="Genomic_DNA"/>
</dbReference>
<feature type="binding site" evidence="10">
    <location>
        <position position="194"/>
    </location>
    <ligand>
        <name>UDP-N-acetyl-alpha-D-glucosamine</name>
        <dbReference type="ChEBI" id="CHEBI:57705"/>
    </ligand>
</feature>
<evidence type="ECO:0000256" key="2">
    <source>
        <dbReference type="ARBA" id="ARBA00022618"/>
    </source>
</evidence>
<dbReference type="GO" id="GO:0008360">
    <property type="term" value="P:regulation of cell shape"/>
    <property type="evidence" value="ECO:0007669"/>
    <property type="project" value="UniProtKB-KW"/>
</dbReference>
<keyword evidence="14" id="KW-1185">Reference proteome</keyword>
<comment type="caution">
    <text evidence="13">The sequence shown here is derived from an EMBL/GenBank/DDBJ whole genome shotgun (WGS) entry which is preliminary data.</text>
</comment>
<dbReference type="GO" id="GO:0050511">
    <property type="term" value="F:undecaprenyldiphospho-muramoylpentapeptide beta-N-acetylglucosaminyltransferase activity"/>
    <property type="evidence" value="ECO:0007669"/>
    <property type="project" value="UniProtKB-UniRule"/>
</dbReference>
<feature type="binding site" evidence="10">
    <location>
        <position position="124"/>
    </location>
    <ligand>
        <name>UDP-N-acetyl-alpha-D-glucosamine</name>
        <dbReference type="ChEBI" id="CHEBI:57705"/>
    </ligand>
</feature>
<dbReference type="UniPathway" id="UPA00219"/>
<dbReference type="SUPFAM" id="SSF53756">
    <property type="entry name" value="UDP-Glycosyltransferase/glycogen phosphorylase"/>
    <property type="match status" value="1"/>
</dbReference>
<dbReference type="Proteomes" id="UP000548632">
    <property type="component" value="Unassembled WGS sequence"/>
</dbReference>
<name>A0A839HAT0_9GAMM</name>
<feature type="domain" description="Glycosyl transferase family 28 C-terminal" evidence="12">
    <location>
        <begin position="188"/>
        <end position="349"/>
    </location>
</feature>
<evidence type="ECO:0000313" key="13">
    <source>
        <dbReference type="EMBL" id="MBB1126163.1"/>
    </source>
</evidence>
<dbReference type="InterPro" id="IPR006009">
    <property type="entry name" value="GlcNAc_MurG"/>
</dbReference>
<feature type="binding site" evidence="10">
    <location>
        <position position="248"/>
    </location>
    <ligand>
        <name>UDP-N-acetyl-alpha-D-glucosamine</name>
        <dbReference type="ChEBI" id="CHEBI:57705"/>
    </ligand>
</feature>
<dbReference type="RefSeq" id="WP_182583790.1">
    <property type="nucleotide sequence ID" value="NZ_JABVCQ010000014.1"/>
</dbReference>
<dbReference type="CDD" id="cd03785">
    <property type="entry name" value="GT28_MurG"/>
    <property type="match status" value="1"/>
</dbReference>
<dbReference type="InterPro" id="IPR007235">
    <property type="entry name" value="Glyco_trans_28_C"/>
</dbReference>
<dbReference type="PANTHER" id="PTHR21015">
    <property type="entry name" value="UDP-N-ACETYLGLUCOSAMINE--N-ACETYLMURAMYL-(PENTAPEPTIDE) PYROPHOSPHORYL-UNDECAPRENOL N-ACETYLGLUCOSAMINE TRANSFERASE 1"/>
    <property type="match status" value="1"/>
</dbReference>
<comment type="function">
    <text evidence="10">Cell wall formation. Catalyzes the transfer of a GlcNAc subunit on undecaprenyl-pyrophosphoryl-MurNAc-pentapeptide (lipid intermediate I) to form undecaprenyl-pyrophosphoryl-MurNAc-(pentapeptide)GlcNAc (lipid intermediate II).</text>
</comment>
<keyword evidence="5 10" id="KW-0133">Cell shape</keyword>
<dbReference type="GO" id="GO:0005886">
    <property type="term" value="C:plasma membrane"/>
    <property type="evidence" value="ECO:0007669"/>
    <property type="project" value="UniProtKB-SubCell"/>
</dbReference>
<keyword evidence="2 10" id="KW-0132">Cell division</keyword>
<keyword evidence="4 10" id="KW-0808">Transferase</keyword>
<comment type="catalytic activity">
    <reaction evidence="10">
        <text>di-trans,octa-cis-undecaprenyl diphospho-N-acetyl-alpha-D-muramoyl-L-alanyl-D-glutamyl-meso-2,6-diaminopimeloyl-D-alanyl-D-alanine + UDP-N-acetyl-alpha-D-glucosamine = di-trans,octa-cis-undecaprenyl diphospho-[N-acetyl-alpha-D-glucosaminyl-(1-&gt;4)]-N-acetyl-alpha-D-muramoyl-L-alanyl-D-glutamyl-meso-2,6-diaminopimeloyl-D-alanyl-D-alanine + UDP + H(+)</text>
        <dbReference type="Rhea" id="RHEA:31227"/>
        <dbReference type="ChEBI" id="CHEBI:15378"/>
        <dbReference type="ChEBI" id="CHEBI:57705"/>
        <dbReference type="ChEBI" id="CHEBI:58223"/>
        <dbReference type="ChEBI" id="CHEBI:61387"/>
        <dbReference type="ChEBI" id="CHEBI:61388"/>
        <dbReference type="EC" id="2.4.1.227"/>
    </reaction>
</comment>
<evidence type="ECO:0000256" key="7">
    <source>
        <dbReference type="ARBA" id="ARBA00023136"/>
    </source>
</evidence>
<evidence type="ECO:0000256" key="6">
    <source>
        <dbReference type="ARBA" id="ARBA00022984"/>
    </source>
</evidence>
<keyword evidence="6 10" id="KW-0573">Peptidoglycan synthesis</keyword>
<dbReference type="Pfam" id="PF04101">
    <property type="entry name" value="Glyco_tran_28_C"/>
    <property type="match status" value="1"/>
</dbReference>
<keyword evidence="3 10" id="KW-0328">Glycosyltransferase</keyword>
<comment type="similarity">
    <text evidence="10">Belongs to the glycosyltransferase 28 family. MurG subfamily.</text>
</comment>
<evidence type="ECO:0000259" key="12">
    <source>
        <dbReference type="Pfam" id="PF04101"/>
    </source>
</evidence>